<protein>
    <submittedName>
        <fullName evidence="2">Uncharacterized protein</fullName>
    </submittedName>
</protein>
<keyword evidence="3" id="KW-1185">Reference proteome</keyword>
<organism evidence="2 3">
    <name type="scientific">Pseudovirgaria hyperparasitica</name>
    <dbReference type="NCBI Taxonomy" id="470096"/>
    <lineage>
        <taxon>Eukaryota</taxon>
        <taxon>Fungi</taxon>
        <taxon>Dikarya</taxon>
        <taxon>Ascomycota</taxon>
        <taxon>Pezizomycotina</taxon>
        <taxon>Dothideomycetes</taxon>
        <taxon>Dothideomycetes incertae sedis</taxon>
        <taxon>Acrospermales</taxon>
        <taxon>Acrospermaceae</taxon>
        <taxon>Pseudovirgaria</taxon>
    </lineage>
</organism>
<dbReference type="Proteomes" id="UP000799437">
    <property type="component" value="Unassembled WGS sequence"/>
</dbReference>
<dbReference type="AlphaFoldDB" id="A0A6A6VVS5"/>
<feature type="region of interest" description="Disordered" evidence="1">
    <location>
        <begin position="15"/>
        <end position="82"/>
    </location>
</feature>
<accession>A0A6A6VVS5</accession>
<evidence type="ECO:0000313" key="3">
    <source>
        <dbReference type="Proteomes" id="UP000799437"/>
    </source>
</evidence>
<evidence type="ECO:0000256" key="1">
    <source>
        <dbReference type="SAM" id="MobiDB-lite"/>
    </source>
</evidence>
<gene>
    <name evidence="2" type="ORF">EJ05DRAFT_129959</name>
</gene>
<proteinExistence type="predicted"/>
<sequence length="82" mass="8881">MYVCVARVHANAGGADVITESSLTAREPTSRNRRTSPKPDPALHHQSRTSEKCDIPLADTSNKPIPSISTEPETSFTIIHSP</sequence>
<dbReference type="GeneID" id="54480193"/>
<name>A0A6A6VVS5_9PEZI</name>
<reference evidence="2" key="1">
    <citation type="journal article" date="2020" name="Stud. Mycol.">
        <title>101 Dothideomycetes genomes: a test case for predicting lifestyles and emergence of pathogens.</title>
        <authorList>
            <person name="Haridas S."/>
            <person name="Albert R."/>
            <person name="Binder M."/>
            <person name="Bloem J."/>
            <person name="Labutti K."/>
            <person name="Salamov A."/>
            <person name="Andreopoulos B."/>
            <person name="Baker S."/>
            <person name="Barry K."/>
            <person name="Bills G."/>
            <person name="Bluhm B."/>
            <person name="Cannon C."/>
            <person name="Castanera R."/>
            <person name="Culley D."/>
            <person name="Daum C."/>
            <person name="Ezra D."/>
            <person name="Gonzalez J."/>
            <person name="Henrissat B."/>
            <person name="Kuo A."/>
            <person name="Liang C."/>
            <person name="Lipzen A."/>
            <person name="Lutzoni F."/>
            <person name="Magnuson J."/>
            <person name="Mondo S."/>
            <person name="Nolan M."/>
            <person name="Ohm R."/>
            <person name="Pangilinan J."/>
            <person name="Park H.-J."/>
            <person name="Ramirez L."/>
            <person name="Alfaro M."/>
            <person name="Sun H."/>
            <person name="Tritt A."/>
            <person name="Yoshinaga Y."/>
            <person name="Zwiers L.-H."/>
            <person name="Turgeon B."/>
            <person name="Goodwin S."/>
            <person name="Spatafora J."/>
            <person name="Crous P."/>
            <person name="Grigoriev I."/>
        </authorList>
    </citation>
    <scope>NUCLEOTIDE SEQUENCE</scope>
    <source>
        <strain evidence="2">CBS 121739</strain>
    </source>
</reference>
<evidence type="ECO:0000313" key="2">
    <source>
        <dbReference type="EMBL" id="KAF2754682.1"/>
    </source>
</evidence>
<feature type="compositionally biased region" description="Polar residues" evidence="1">
    <location>
        <begin position="59"/>
        <end position="82"/>
    </location>
</feature>
<dbReference type="EMBL" id="ML996579">
    <property type="protein sequence ID" value="KAF2754682.1"/>
    <property type="molecule type" value="Genomic_DNA"/>
</dbReference>
<dbReference type="RefSeq" id="XP_033597133.1">
    <property type="nucleotide sequence ID" value="XM_033739139.1"/>
</dbReference>